<dbReference type="OrthoDB" id="5988713at2759"/>
<comment type="caution">
    <text evidence="1">The sequence shown here is derived from an EMBL/GenBank/DDBJ whole genome shotgun (WGS) entry which is preliminary data.</text>
</comment>
<evidence type="ECO:0000313" key="2">
    <source>
        <dbReference type="Proteomes" id="UP000324800"/>
    </source>
</evidence>
<proteinExistence type="predicted"/>
<sequence length="1026" mass="120502">MIKTILPHADDDNFVFEAIGEQLNNCLDKLGDPVKAQEIKQRLINEDAMKLQNAFIDYYYQTISDRMSTLNRVPLYNYEKADKRPDYCKKEPWKLIDEEKICVEAYKKEHQYQERTGLAVNIAKCPFLAIVDIDINKKLEKSERTAIREEILRKIEDSKLNVCLVETAHGGLHIYCNIGCICLDNNSMVAVISNEKYAVDIFACAYPENDMPSWDQLRMKYDEKVDHNDENKIGKLRNVVLPFSKIKDKQHDKLSHRSIATSEILEYNQLNQIYGMKNLNSLADVFGSLNFDINVIKYKRKAYREIQENVDNIDLTYEQAVILINGLENVIVHNYISDKDNNEASLFTLFLSINSLRKISEVDEAFMNDIYDSVRELPGLTVKARENFDSKRKQLQNKSSSPYYLQSLVKNTNQEYYKENFLPTLVKKDKVDTNSSYFRHKIAVNIDESNTIKEEPKDFNILLVHFRNNFHFLYISDTQALTGLAYCPICKLHAVKVNDQHGNWKCDLKRHIEQWKQNNGKQVMLSGNQIPFAPHITGNKIYEYFWSRQELQNFKPTKYYITYDFETMEEQINKYFGKSIENDDVKCNSFQNSALVPLSVASTIKSKKGIKTIYLDVRSNNKDKNFIEQWLNQLFEEAKQVKADNMYDDPDVPYDIAVPVLGFNSAHFDMIFVLPYLTSTKWHITNYLGDFSHIKRVEVRHKITGVKIQFLDAELFVTKMKLKDFVKDFGKKSNKRSDNKGIFPYTAFYTTNYDQVLQLTQPFEQKEFFNELTQQKLSNADYFDYMLDQMIIIVNKHGKIIDTIKKFNNRWDYLQYYNELDTFIMIEPIDNLIKMNFDNGLDMFNYLSMASCANGTKYKMCCDDLDLNSRYTTKDDPALIQFNPFVLTQERWKKKVSGYNIQDIKAGRDINDNVKESDFEYFRDLIYGSKCWFCEVRFTNNNPPTLDRIDNSLGHSKNNVQLACQWCNVKRGNRDPFITKGLIQLKRYYLAKGLPMPLTDEQTYYKLRPNIIWWISKFISQIQRQR</sequence>
<reference evidence="1 2" key="1">
    <citation type="submission" date="2019-03" db="EMBL/GenBank/DDBJ databases">
        <title>Single cell metagenomics reveals metabolic interactions within the superorganism composed of flagellate Streblomastix strix and complex community of Bacteroidetes bacteria on its surface.</title>
        <authorList>
            <person name="Treitli S.C."/>
            <person name="Kolisko M."/>
            <person name="Husnik F."/>
            <person name="Keeling P."/>
            <person name="Hampl V."/>
        </authorList>
    </citation>
    <scope>NUCLEOTIDE SEQUENCE [LARGE SCALE GENOMIC DNA]</scope>
    <source>
        <strain evidence="1">ST1C</strain>
    </source>
</reference>
<gene>
    <name evidence="1" type="ORF">EZS28_022287</name>
</gene>
<evidence type="ECO:0000313" key="1">
    <source>
        <dbReference type="EMBL" id="KAA6382188.1"/>
    </source>
</evidence>
<dbReference type="EMBL" id="SNRW01006919">
    <property type="protein sequence ID" value="KAA6382188.1"/>
    <property type="molecule type" value="Genomic_DNA"/>
</dbReference>
<accession>A0A5J4VHX9</accession>
<dbReference type="SUPFAM" id="SSF56747">
    <property type="entry name" value="Prim-pol domain"/>
    <property type="match status" value="1"/>
</dbReference>
<dbReference type="AlphaFoldDB" id="A0A5J4VHX9"/>
<dbReference type="Gene3D" id="3.30.40.220">
    <property type="match status" value="1"/>
</dbReference>
<name>A0A5J4VHX9_9EUKA</name>
<protein>
    <submittedName>
        <fullName evidence="1">Uncharacterized protein</fullName>
    </submittedName>
</protein>
<organism evidence="1 2">
    <name type="scientific">Streblomastix strix</name>
    <dbReference type="NCBI Taxonomy" id="222440"/>
    <lineage>
        <taxon>Eukaryota</taxon>
        <taxon>Metamonada</taxon>
        <taxon>Preaxostyla</taxon>
        <taxon>Oxymonadida</taxon>
        <taxon>Streblomastigidae</taxon>
        <taxon>Streblomastix</taxon>
    </lineage>
</organism>
<dbReference type="Proteomes" id="UP000324800">
    <property type="component" value="Unassembled WGS sequence"/>
</dbReference>